<accession>A0A0C9N3Q5</accession>
<proteinExistence type="predicted"/>
<keyword evidence="3" id="KW-1185">Reference proteome</keyword>
<feature type="compositionally biased region" description="Low complexity" evidence="1">
    <location>
        <begin position="136"/>
        <end position="150"/>
    </location>
</feature>
<evidence type="ECO:0000313" key="2">
    <source>
        <dbReference type="EMBL" id="GAN09213.1"/>
    </source>
</evidence>
<feature type="region of interest" description="Disordered" evidence="1">
    <location>
        <begin position="119"/>
        <end position="173"/>
    </location>
</feature>
<evidence type="ECO:0000313" key="3">
    <source>
        <dbReference type="Proteomes" id="UP000053815"/>
    </source>
</evidence>
<dbReference type="EMBL" id="DF836539">
    <property type="protein sequence ID" value="GAN09213.1"/>
    <property type="molecule type" value="Genomic_DNA"/>
</dbReference>
<reference evidence="2" key="1">
    <citation type="submission" date="2014-09" db="EMBL/GenBank/DDBJ databases">
        <title>Draft genome sequence of an oleaginous Mucoromycotina fungus Mucor ambiguus NBRC6742.</title>
        <authorList>
            <person name="Takeda I."/>
            <person name="Yamane N."/>
            <person name="Morita T."/>
            <person name="Tamano K."/>
            <person name="Machida M."/>
            <person name="Baker S."/>
            <person name="Koike H."/>
        </authorList>
    </citation>
    <scope>NUCLEOTIDE SEQUENCE</scope>
    <source>
        <strain evidence="2">NBRC 6742</strain>
    </source>
</reference>
<dbReference type="AlphaFoldDB" id="A0A0C9N3Q5"/>
<feature type="compositionally biased region" description="Basic and acidic residues" evidence="1">
    <location>
        <begin position="163"/>
        <end position="173"/>
    </location>
</feature>
<sequence>MTKSVAYVEGNYSNFNALKFCKQLSIINKPGAVSKFESCVSAIAKRSVKTKGADKDLIKWARNHNKATIDSLFATSAVAQYFYDENRKVLALKEKTHYVKALGSSIDDLDADIDKVQGKEDDKNEAELDNNEDQVDGGAAATSPTDATSPRDATSPENAAGEGHNEDHESTYIRDLKNNFQETYRRMDNTKKLYLSTGKCVEDEIYCFAKKYHVFSDEELNEIEDFNEKPTPEMPIPLRDYLNQFNKTTTADIRKEIFRPMEFDDNYNPQTHYYYDWIRSSSYRLLMEYEAGSFLVPHHEEWGEVSSSSSSCRKNQDRHCNSVDLSRKKLGTKCDMIFKDAMAFTEYGASETGMKFEGENGSKLINEGFLKLPKTLKDMLDFLYLNYPHAPIDRLETIGYIHAGLFSQVLRVDRPSPYITRITRLQPATISPHVSLFGASVLSCLHITYIVGQIVKYVQDICNDVATSSTSQDSSWLTTRVKRRHQAALTPFPKTSTSDSTKRRKSQFL</sequence>
<name>A0A0C9N3Q5_9FUNG</name>
<evidence type="ECO:0000256" key="1">
    <source>
        <dbReference type="SAM" id="MobiDB-lite"/>
    </source>
</evidence>
<gene>
    <name evidence="2" type="ORF">MAM1_0250c08735</name>
</gene>
<feature type="region of interest" description="Disordered" evidence="1">
    <location>
        <begin position="488"/>
        <end position="509"/>
    </location>
</feature>
<dbReference type="Proteomes" id="UP000053815">
    <property type="component" value="Unassembled WGS sequence"/>
</dbReference>
<protein>
    <submittedName>
        <fullName evidence="2">Uncharacterized protein</fullName>
    </submittedName>
</protein>
<dbReference type="OrthoDB" id="2385582at2759"/>
<organism evidence="2">
    <name type="scientific">Mucor ambiguus</name>
    <dbReference type="NCBI Taxonomy" id="91626"/>
    <lineage>
        <taxon>Eukaryota</taxon>
        <taxon>Fungi</taxon>
        <taxon>Fungi incertae sedis</taxon>
        <taxon>Mucoromycota</taxon>
        <taxon>Mucoromycotina</taxon>
        <taxon>Mucoromycetes</taxon>
        <taxon>Mucorales</taxon>
        <taxon>Mucorineae</taxon>
        <taxon>Mucoraceae</taxon>
        <taxon>Mucor</taxon>
    </lineage>
</organism>